<dbReference type="OrthoDB" id="9785326at2"/>
<evidence type="ECO:0000256" key="2">
    <source>
        <dbReference type="ARBA" id="ARBA00022729"/>
    </source>
</evidence>
<sequence>MKVKIKLIFFWIVLAVTLAGCSFKWEVPVNKRDPYEKYNRKIYKFNNDVYEFLTPAAKAYAFVMPNIVQNGIFNVFQNLFEPSRVANDIFQDQWGYAGDDSMRFLANTTLGVAGIFDVANSWFDLPMRYHQDFATTLHKWGVYKKGYASPYIVWPIFGPGTVESLSNSVDAAFNPLTYVFVIPGIDTFTSYLINWSVYGLYYTNQGVSYLPAYSNLQQTSLDPYVALRNAYLQNYDYSMAKILKQKLPQAESAQQNDQAVLDILGVSSKNATSEVASSGESFVTNSQNIPVLKSSLSTVNDAAKV</sequence>
<comment type="similarity">
    <text evidence="1">Belongs to the MlaA family.</text>
</comment>
<keyword evidence="2" id="KW-0732">Signal</keyword>
<dbReference type="STRING" id="573570.F7310_06335"/>
<evidence type="ECO:0000313" key="3">
    <source>
        <dbReference type="EMBL" id="API86995.1"/>
    </source>
</evidence>
<accession>A0A1L4BT33</accession>
<dbReference type="GO" id="GO:0016020">
    <property type="term" value="C:membrane"/>
    <property type="evidence" value="ECO:0007669"/>
    <property type="project" value="InterPro"/>
</dbReference>
<dbReference type="EMBL" id="CP016796">
    <property type="protein sequence ID" value="API86995.1"/>
    <property type="molecule type" value="Genomic_DNA"/>
</dbReference>
<evidence type="ECO:0000256" key="1">
    <source>
        <dbReference type="ARBA" id="ARBA00010634"/>
    </source>
</evidence>
<dbReference type="RefSeq" id="WP_072712609.1">
    <property type="nucleotide sequence ID" value="NZ_CP016796.1"/>
</dbReference>
<protein>
    <submittedName>
        <fullName evidence="3">ABC transporter</fullName>
    </submittedName>
</protein>
<dbReference type="PANTHER" id="PTHR30035:SF3">
    <property type="entry name" value="INTERMEMBRANE PHOSPHOLIPID TRANSPORT SYSTEM LIPOPROTEIN MLAA"/>
    <property type="match status" value="1"/>
</dbReference>
<dbReference type="AlphaFoldDB" id="A0A1L4BT33"/>
<dbReference type="Pfam" id="PF04333">
    <property type="entry name" value="MlaA"/>
    <property type="match status" value="1"/>
</dbReference>
<dbReference type="PANTHER" id="PTHR30035">
    <property type="entry name" value="LIPOPROTEIN VACJ-RELATED"/>
    <property type="match status" value="1"/>
</dbReference>
<reference evidence="3 4" key="1">
    <citation type="journal article" date="2016" name="Appl. Environ. Microbiol.">
        <title>Whole genome relationships among Francisella bacteria of diverse origin define new species and provide specific regions for detection.</title>
        <authorList>
            <person name="Challacombe J.F."/>
            <person name="Petersen J.M."/>
            <person name="Gallegos-Graves V."/>
            <person name="Hodge D."/>
            <person name="Pillai S."/>
            <person name="Kuske C.R."/>
        </authorList>
    </citation>
    <scope>NUCLEOTIDE SEQUENCE [LARGE SCALE GENOMIC DNA]</scope>
    <source>
        <strain evidence="4">TX07-7310</strain>
    </source>
</reference>
<dbReference type="GO" id="GO:0120010">
    <property type="term" value="P:intermembrane phospholipid transfer"/>
    <property type="evidence" value="ECO:0007669"/>
    <property type="project" value="TreeGrafter"/>
</dbReference>
<dbReference type="InterPro" id="IPR007428">
    <property type="entry name" value="MlaA"/>
</dbReference>
<dbReference type="Proteomes" id="UP000184222">
    <property type="component" value="Chromosome"/>
</dbReference>
<dbReference type="KEGG" id="frx:F7310_06335"/>
<keyword evidence="4" id="KW-1185">Reference proteome</keyword>
<gene>
    <name evidence="3" type="ORF">F7310_06335</name>
</gene>
<organism evidence="3 4">
    <name type="scientific">Francisella uliginis</name>
    <dbReference type="NCBI Taxonomy" id="573570"/>
    <lineage>
        <taxon>Bacteria</taxon>
        <taxon>Pseudomonadati</taxon>
        <taxon>Pseudomonadota</taxon>
        <taxon>Gammaproteobacteria</taxon>
        <taxon>Thiotrichales</taxon>
        <taxon>Francisellaceae</taxon>
        <taxon>Francisella</taxon>
    </lineage>
</organism>
<name>A0A1L4BT33_9GAMM</name>
<dbReference type="PRINTS" id="PR01805">
    <property type="entry name" value="VACJLIPOPROT"/>
</dbReference>
<dbReference type="PROSITE" id="PS51257">
    <property type="entry name" value="PROKAR_LIPOPROTEIN"/>
    <property type="match status" value="1"/>
</dbReference>
<evidence type="ECO:0000313" key="4">
    <source>
        <dbReference type="Proteomes" id="UP000184222"/>
    </source>
</evidence>
<proteinExistence type="inferred from homology"/>